<dbReference type="AlphaFoldDB" id="A0A1U8IG02"/>
<dbReference type="Proteomes" id="UP000818029">
    <property type="component" value="Chromosome A13"/>
</dbReference>
<dbReference type="PANTHER" id="PTHR33116:SF86">
    <property type="entry name" value="REVERSE TRANSCRIPTASE DOMAIN-CONTAINING PROTEIN"/>
    <property type="match status" value="1"/>
</dbReference>
<reference evidence="1" key="1">
    <citation type="journal article" date="2020" name="Nat. Genet.">
        <title>Genomic diversifications of five Gossypium allopolyploid species and their impact on cotton improvement.</title>
        <authorList>
            <person name="Chen Z.J."/>
            <person name="Sreedasyam A."/>
            <person name="Ando A."/>
            <person name="Song Q."/>
            <person name="De Santiago L.M."/>
            <person name="Hulse-Kemp A.M."/>
            <person name="Ding M."/>
            <person name="Ye W."/>
            <person name="Kirkbride R.C."/>
            <person name="Jenkins J."/>
            <person name="Plott C."/>
            <person name="Lovell J."/>
            <person name="Lin Y.M."/>
            <person name="Vaughn R."/>
            <person name="Liu B."/>
            <person name="Simpson S."/>
            <person name="Scheffler B.E."/>
            <person name="Wen L."/>
            <person name="Saski C.A."/>
            <person name="Grover C.E."/>
            <person name="Hu G."/>
            <person name="Conover J.L."/>
            <person name="Carlson J.W."/>
            <person name="Shu S."/>
            <person name="Boston L.B."/>
            <person name="Williams M."/>
            <person name="Peterson D.G."/>
            <person name="McGee K."/>
            <person name="Jones D.C."/>
            <person name="Wendel J.F."/>
            <person name="Stelly D.M."/>
            <person name="Grimwood J."/>
            <person name="Schmutz J."/>
        </authorList>
    </citation>
    <scope>NUCLEOTIDE SEQUENCE [LARGE SCALE GENOMIC DNA]</scope>
    <source>
        <strain evidence="1">cv. TM-1</strain>
    </source>
</reference>
<reference evidence="2" key="2">
    <citation type="submission" date="2025-08" db="UniProtKB">
        <authorList>
            <consortium name="RefSeq"/>
        </authorList>
    </citation>
    <scope>IDENTIFICATION</scope>
</reference>
<accession>A0A1U8IG02</accession>
<sequence>MSAITNSTLQILWNGNPTLTFRFIKDDLILFGQAEEDQATLLKKVLDSFCAYSGHKINAHKTNVCFLEGVSDVLSSNLCCIIGFRKVNNIGSYLGIPLFHEKVTNSSLCFVVDKSMLISKGLCEEIECMVHQFFWGSSTNGRKVALVDWKDVQVLRAKYGVAIGIPENLSCSKISFMWIALTKVWPLIQENLIWLMGDGKNTRCWRDPWIPNVGPLVNLIPRHSSLDLDYSLSDMVSVNGTWNLDLFRIWVPKTVIQKIMGIPPLHLKAGVDRIIWGGSKAGSFSVKNAYGKIKERSWKPKEDA</sequence>
<evidence type="ECO:0000313" key="2">
    <source>
        <dbReference type="RefSeq" id="XP_016675283.1"/>
    </source>
</evidence>
<dbReference type="OrthoDB" id="1435920at2759"/>
<dbReference type="RefSeq" id="XP_016675283.1">
    <property type="nucleotide sequence ID" value="XM_016819794.1"/>
</dbReference>
<dbReference type="GeneID" id="107894529"/>
<name>A0A1U8IG02_GOSHI</name>
<evidence type="ECO:0000313" key="1">
    <source>
        <dbReference type="Proteomes" id="UP000818029"/>
    </source>
</evidence>
<dbReference type="PaxDb" id="3635-A0A1U8IG02"/>
<organism evidence="1 2">
    <name type="scientific">Gossypium hirsutum</name>
    <name type="common">Upland cotton</name>
    <name type="synonym">Gossypium mexicanum</name>
    <dbReference type="NCBI Taxonomy" id="3635"/>
    <lineage>
        <taxon>Eukaryota</taxon>
        <taxon>Viridiplantae</taxon>
        <taxon>Streptophyta</taxon>
        <taxon>Embryophyta</taxon>
        <taxon>Tracheophyta</taxon>
        <taxon>Spermatophyta</taxon>
        <taxon>Magnoliopsida</taxon>
        <taxon>eudicotyledons</taxon>
        <taxon>Gunneridae</taxon>
        <taxon>Pentapetalae</taxon>
        <taxon>rosids</taxon>
        <taxon>malvids</taxon>
        <taxon>Malvales</taxon>
        <taxon>Malvaceae</taxon>
        <taxon>Malvoideae</taxon>
        <taxon>Gossypium</taxon>
    </lineage>
</organism>
<protein>
    <submittedName>
        <fullName evidence="2">Uncharacterized protein</fullName>
    </submittedName>
</protein>
<keyword evidence="1" id="KW-1185">Reference proteome</keyword>
<proteinExistence type="predicted"/>
<dbReference type="STRING" id="3635.A0A1U8IG02"/>
<gene>
    <name evidence="2" type="primary">LOC107894529</name>
</gene>
<dbReference type="PANTHER" id="PTHR33116">
    <property type="entry name" value="REVERSE TRANSCRIPTASE ZINC-BINDING DOMAIN-CONTAINING PROTEIN-RELATED-RELATED"/>
    <property type="match status" value="1"/>
</dbReference>
<dbReference type="KEGG" id="ghi:107894529"/>